<sequence length="89" mass="9893">MTLKIFLLLIVKMGGVMRDDRFNSLKQEFSGVPDDAADALSSMPELIRAAFFLLSTREYKSTGLDVLNIAADYADFVTEVILRKTTDGD</sequence>
<evidence type="ECO:0000313" key="2">
    <source>
        <dbReference type="Proteomes" id="UP000255201"/>
    </source>
</evidence>
<accession>A0A376J771</accession>
<organism evidence="1 2">
    <name type="scientific">Escherichia coli</name>
    <dbReference type="NCBI Taxonomy" id="562"/>
    <lineage>
        <taxon>Bacteria</taxon>
        <taxon>Pseudomonadati</taxon>
        <taxon>Pseudomonadota</taxon>
        <taxon>Gammaproteobacteria</taxon>
        <taxon>Enterobacterales</taxon>
        <taxon>Enterobacteriaceae</taxon>
        <taxon>Escherichia</taxon>
    </lineage>
</organism>
<dbReference type="Proteomes" id="UP000255201">
    <property type="component" value="Unassembled WGS sequence"/>
</dbReference>
<evidence type="ECO:0000313" key="1">
    <source>
        <dbReference type="EMBL" id="STE56021.1"/>
    </source>
</evidence>
<dbReference type="AlphaFoldDB" id="A0A376J771"/>
<protein>
    <submittedName>
        <fullName evidence="1">Putative prophage protein</fullName>
    </submittedName>
</protein>
<dbReference type="EMBL" id="UFZL01000001">
    <property type="protein sequence ID" value="STE56021.1"/>
    <property type="molecule type" value="Genomic_DNA"/>
</dbReference>
<proteinExistence type="predicted"/>
<name>A0A376J771_ECOLX</name>
<reference evidence="1 2" key="1">
    <citation type="submission" date="2018-06" db="EMBL/GenBank/DDBJ databases">
        <authorList>
            <consortium name="Pathogen Informatics"/>
            <person name="Doyle S."/>
        </authorList>
    </citation>
    <scope>NUCLEOTIDE SEQUENCE [LARGE SCALE GENOMIC DNA]</scope>
    <source>
        <strain evidence="1 2">NCTC10764</strain>
    </source>
</reference>
<gene>
    <name evidence="1" type="ORF">NCTC10764_02601</name>
</gene>